<proteinExistence type="predicted"/>
<sequence length="67" mass="7431">MQKDNRCDVTIVDTCPTSVKANISCCLQYDLAVTSAVLRAVSHTEKPRFIHVKQNWDHSVAMASEAP</sequence>
<dbReference type="Proteomes" id="UP001046870">
    <property type="component" value="Chromosome 7"/>
</dbReference>
<evidence type="ECO:0000313" key="2">
    <source>
        <dbReference type="Proteomes" id="UP001046870"/>
    </source>
</evidence>
<reference evidence="1" key="1">
    <citation type="submission" date="2021-01" db="EMBL/GenBank/DDBJ databases">
        <authorList>
            <person name="Zahm M."/>
            <person name="Roques C."/>
            <person name="Cabau C."/>
            <person name="Klopp C."/>
            <person name="Donnadieu C."/>
            <person name="Jouanno E."/>
            <person name="Lampietro C."/>
            <person name="Louis A."/>
            <person name="Herpin A."/>
            <person name="Echchiki A."/>
            <person name="Berthelot C."/>
            <person name="Parey E."/>
            <person name="Roest-Crollius H."/>
            <person name="Braasch I."/>
            <person name="Postlethwait J."/>
            <person name="Bobe J."/>
            <person name="Montfort J."/>
            <person name="Bouchez O."/>
            <person name="Begum T."/>
            <person name="Mejri S."/>
            <person name="Adams A."/>
            <person name="Chen W.-J."/>
            <person name="Guiguen Y."/>
        </authorList>
    </citation>
    <scope>NUCLEOTIDE SEQUENCE</scope>
    <source>
        <strain evidence="1">YG-15Mar2019-1</strain>
        <tissue evidence="1">Brain</tissue>
    </source>
</reference>
<dbReference type="AlphaFoldDB" id="A0A9D3Q4H3"/>
<gene>
    <name evidence="1" type="ORF">MATL_G00101280</name>
</gene>
<keyword evidence="2" id="KW-1185">Reference proteome</keyword>
<accession>A0A9D3Q4H3</accession>
<organism evidence="1 2">
    <name type="scientific">Megalops atlanticus</name>
    <name type="common">Tarpon</name>
    <name type="synonym">Clupea gigantea</name>
    <dbReference type="NCBI Taxonomy" id="7932"/>
    <lineage>
        <taxon>Eukaryota</taxon>
        <taxon>Metazoa</taxon>
        <taxon>Chordata</taxon>
        <taxon>Craniata</taxon>
        <taxon>Vertebrata</taxon>
        <taxon>Euteleostomi</taxon>
        <taxon>Actinopterygii</taxon>
        <taxon>Neopterygii</taxon>
        <taxon>Teleostei</taxon>
        <taxon>Elopiformes</taxon>
        <taxon>Megalopidae</taxon>
        <taxon>Megalops</taxon>
    </lineage>
</organism>
<evidence type="ECO:0000313" key="1">
    <source>
        <dbReference type="EMBL" id="KAG7473957.1"/>
    </source>
</evidence>
<comment type="caution">
    <text evidence="1">The sequence shown here is derived from an EMBL/GenBank/DDBJ whole genome shotgun (WGS) entry which is preliminary data.</text>
</comment>
<name>A0A9D3Q4H3_MEGAT</name>
<protein>
    <submittedName>
        <fullName evidence="1">Uncharacterized protein</fullName>
    </submittedName>
</protein>
<dbReference type="EMBL" id="JAFDVH010000007">
    <property type="protein sequence ID" value="KAG7473957.1"/>
    <property type="molecule type" value="Genomic_DNA"/>
</dbReference>